<keyword evidence="3" id="KW-1185">Reference proteome</keyword>
<evidence type="ECO:0000256" key="1">
    <source>
        <dbReference type="SAM" id="MobiDB-lite"/>
    </source>
</evidence>
<evidence type="ECO:0000313" key="2">
    <source>
        <dbReference type="EMBL" id="KAJ7778779.1"/>
    </source>
</evidence>
<protein>
    <submittedName>
        <fullName evidence="2">Uncharacterized protein</fullName>
    </submittedName>
</protein>
<dbReference type="AlphaFoldDB" id="A0AAD7NX48"/>
<proteinExistence type="predicted"/>
<gene>
    <name evidence="2" type="ORF">DFH07DRAFT_795985</name>
</gene>
<feature type="region of interest" description="Disordered" evidence="1">
    <location>
        <begin position="315"/>
        <end position="349"/>
    </location>
</feature>
<organism evidence="2 3">
    <name type="scientific">Mycena maculata</name>
    <dbReference type="NCBI Taxonomy" id="230809"/>
    <lineage>
        <taxon>Eukaryota</taxon>
        <taxon>Fungi</taxon>
        <taxon>Dikarya</taxon>
        <taxon>Basidiomycota</taxon>
        <taxon>Agaricomycotina</taxon>
        <taxon>Agaricomycetes</taxon>
        <taxon>Agaricomycetidae</taxon>
        <taxon>Agaricales</taxon>
        <taxon>Marasmiineae</taxon>
        <taxon>Mycenaceae</taxon>
        <taxon>Mycena</taxon>
    </lineage>
</organism>
<dbReference type="Proteomes" id="UP001215280">
    <property type="component" value="Unassembled WGS sequence"/>
</dbReference>
<accession>A0AAD7NX48</accession>
<comment type="caution">
    <text evidence="2">The sequence shown here is derived from an EMBL/GenBank/DDBJ whole genome shotgun (WGS) entry which is preliminary data.</text>
</comment>
<reference evidence="2" key="1">
    <citation type="submission" date="2023-03" db="EMBL/GenBank/DDBJ databases">
        <title>Massive genome expansion in bonnet fungi (Mycena s.s.) driven by repeated elements and novel gene families across ecological guilds.</title>
        <authorList>
            <consortium name="Lawrence Berkeley National Laboratory"/>
            <person name="Harder C.B."/>
            <person name="Miyauchi S."/>
            <person name="Viragh M."/>
            <person name="Kuo A."/>
            <person name="Thoen E."/>
            <person name="Andreopoulos B."/>
            <person name="Lu D."/>
            <person name="Skrede I."/>
            <person name="Drula E."/>
            <person name="Henrissat B."/>
            <person name="Morin E."/>
            <person name="Kohler A."/>
            <person name="Barry K."/>
            <person name="LaButti K."/>
            <person name="Morin E."/>
            <person name="Salamov A."/>
            <person name="Lipzen A."/>
            <person name="Mereny Z."/>
            <person name="Hegedus B."/>
            <person name="Baldrian P."/>
            <person name="Stursova M."/>
            <person name="Weitz H."/>
            <person name="Taylor A."/>
            <person name="Grigoriev I.V."/>
            <person name="Nagy L.G."/>
            <person name="Martin F."/>
            <person name="Kauserud H."/>
        </authorList>
    </citation>
    <scope>NUCLEOTIDE SEQUENCE</scope>
    <source>
        <strain evidence="2">CBHHK188m</strain>
    </source>
</reference>
<dbReference type="EMBL" id="JARJLG010000008">
    <property type="protein sequence ID" value="KAJ7778779.1"/>
    <property type="molecule type" value="Genomic_DNA"/>
</dbReference>
<sequence length="349" mass="39609">MLNHPHATLSLSMAVPADTIIDAASRAYKVERPEDVRHRLEWAWGLEYGTLDQHLADFVDPHLVAILMDEMFILIPPSELLREIFLATSGLPTSSSKPRIIIQDLYQGRKSFEYLVLPISPTSEASPRVLFSSIPPHLTICSSASKILKHWEYNFDAGRDSFINLLKTSPPPGTTFLPDVGTFINIQYVHDSWSSCYVPPRFLGLEGPDEEEESDEDAASSTMEWEIDTIEDEPQRRLLPHEFQRDPVLKIEPLPHDDDDASQDSYITGVEDPEQYVKASLARGDHEPSRTWLKGMEQWVQGASVVVDDQMLLNDGQIEEDPREQPRVAMSLDLDRPDYLSRQQTRTTT</sequence>
<name>A0AAD7NX48_9AGAR</name>
<evidence type="ECO:0000313" key="3">
    <source>
        <dbReference type="Proteomes" id="UP001215280"/>
    </source>
</evidence>